<dbReference type="InterPro" id="IPR051806">
    <property type="entry name" value="HAD-like_SPP"/>
</dbReference>
<dbReference type="RefSeq" id="WP_271190072.1">
    <property type="nucleotide sequence ID" value="NZ_BSFP01000089.1"/>
</dbReference>
<sequence>MTDSGQAVSCVDAPDDVGFDALIFDWDGTLVDSREVCRQGLAQALADVGIILDPDWYWPRQAIALPDLLVLWEQQFGPLPVPINFIVGRCRANVIAAAAQLVVVDINVQIARAARARGQRTAIGSNASTDTITAGLTATGLASLFDTVVTWSDVPPGRGKPALDIFLLAAHRLETPPGRCLVYEDADAGVAAALAAGMTAYNVRTEQLLHP</sequence>
<dbReference type="Gene3D" id="3.40.50.1000">
    <property type="entry name" value="HAD superfamily/HAD-like"/>
    <property type="match status" value="1"/>
</dbReference>
<dbReference type="PANTHER" id="PTHR43481">
    <property type="entry name" value="FRUCTOSE-1-PHOSPHATE PHOSPHATASE"/>
    <property type="match status" value="1"/>
</dbReference>
<dbReference type="InterPro" id="IPR036412">
    <property type="entry name" value="HAD-like_sf"/>
</dbReference>
<evidence type="ECO:0000313" key="2">
    <source>
        <dbReference type="Proteomes" id="UP001143480"/>
    </source>
</evidence>
<dbReference type="InterPro" id="IPR023214">
    <property type="entry name" value="HAD_sf"/>
</dbReference>
<dbReference type="SFLD" id="SFLDG01129">
    <property type="entry name" value="C1.5:_HAD__Beta-PGM__Phosphata"/>
    <property type="match status" value="1"/>
</dbReference>
<dbReference type="PANTHER" id="PTHR43481:SF4">
    <property type="entry name" value="GLYCEROL-1-PHOSPHATE PHOSPHOHYDROLASE 1-RELATED"/>
    <property type="match status" value="1"/>
</dbReference>
<dbReference type="SUPFAM" id="SSF56784">
    <property type="entry name" value="HAD-like"/>
    <property type="match status" value="1"/>
</dbReference>
<dbReference type="SFLD" id="SFLDS00003">
    <property type="entry name" value="Haloacid_Dehalogenase"/>
    <property type="match status" value="1"/>
</dbReference>
<proteinExistence type="predicted"/>
<evidence type="ECO:0000313" key="1">
    <source>
        <dbReference type="EMBL" id="GLL07231.1"/>
    </source>
</evidence>
<dbReference type="AlphaFoldDB" id="A0A9W6KSA0"/>
<dbReference type="EMBL" id="BSFP01000089">
    <property type="protein sequence ID" value="GLL07231.1"/>
    <property type="molecule type" value="Genomic_DNA"/>
</dbReference>
<dbReference type="InterPro" id="IPR023198">
    <property type="entry name" value="PGP-like_dom2"/>
</dbReference>
<gene>
    <name evidence="1" type="ORF">GCM10017581_089830</name>
</gene>
<protein>
    <submittedName>
        <fullName evidence="1">Haloacid dehalogenase</fullName>
    </submittedName>
</protein>
<keyword evidence="2" id="KW-1185">Reference proteome</keyword>
<reference evidence="1" key="1">
    <citation type="journal article" date="2014" name="Int. J. Syst. Evol. Microbiol.">
        <title>Complete genome sequence of Corynebacterium casei LMG S-19264T (=DSM 44701T), isolated from a smear-ripened cheese.</title>
        <authorList>
            <consortium name="US DOE Joint Genome Institute (JGI-PGF)"/>
            <person name="Walter F."/>
            <person name="Albersmeier A."/>
            <person name="Kalinowski J."/>
            <person name="Ruckert C."/>
        </authorList>
    </citation>
    <scope>NUCLEOTIDE SEQUENCE</scope>
    <source>
        <strain evidence="1">VKM Ac-1321</strain>
    </source>
</reference>
<name>A0A9W6KSA0_9ACTN</name>
<dbReference type="NCBIfam" id="TIGR01509">
    <property type="entry name" value="HAD-SF-IA-v3"/>
    <property type="match status" value="1"/>
</dbReference>
<dbReference type="Proteomes" id="UP001143480">
    <property type="component" value="Unassembled WGS sequence"/>
</dbReference>
<dbReference type="Pfam" id="PF00702">
    <property type="entry name" value="Hydrolase"/>
    <property type="match status" value="1"/>
</dbReference>
<accession>A0A9W6KSA0</accession>
<organism evidence="1 2">
    <name type="scientific">Dactylosporangium matsuzakiense</name>
    <dbReference type="NCBI Taxonomy" id="53360"/>
    <lineage>
        <taxon>Bacteria</taxon>
        <taxon>Bacillati</taxon>
        <taxon>Actinomycetota</taxon>
        <taxon>Actinomycetes</taxon>
        <taxon>Micromonosporales</taxon>
        <taxon>Micromonosporaceae</taxon>
        <taxon>Dactylosporangium</taxon>
    </lineage>
</organism>
<comment type="caution">
    <text evidence="1">The sequence shown here is derived from an EMBL/GenBank/DDBJ whole genome shotgun (WGS) entry which is preliminary data.</text>
</comment>
<reference evidence="1" key="2">
    <citation type="submission" date="2023-01" db="EMBL/GenBank/DDBJ databases">
        <authorList>
            <person name="Sun Q."/>
            <person name="Evtushenko L."/>
        </authorList>
    </citation>
    <scope>NUCLEOTIDE SEQUENCE</scope>
    <source>
        <strain evidence="1">VKM Ac-1321</strain>
    </source>
</reference>
<dbReference type="Gene3D" id="1.10.150.240">
    <property type="entry name" value="Putative phosphatase, domain 2"/>
    <property type="match status" value="1"/>
</dbReference>
<dbReference type="GO" id="GO:0050308">
    <property type="term" value="F:sugar-phosphatase activity"/>
    <property type="evidence" value="ECO:0007669"/>
    <property type="project" value="TreeGrafter"/>
</dbReference>
<dbReference type="InterPro" id="IPR006439">
    <property type="entry name" value="HAD-SF_hydro_IA"/>
</dbReference>